<keyword evidence="2" id="KW-0539">Nucleus</keyword>
<dbReference type="AlphaFoldDB" id="A0A8H2ZZ26"/>
<dbReference type="Pfam" id="PF11951">
    <property type="entry name" value="Fungal_trans_2"/>
    <property type="match status" value="1"/>
</dbReference>
<organism evidence="4 5">
    <name type="scientific">Rhizoctonia solani</name>
    <dbReference type="NCBI Taxonomy" id="456999"/>
    <lineage>
        <taxon>Eukaryota</taxon>
        <taxon>Fungi</taxon>
        <taxon>Dikarya</taxon>
        <taxon>Basidiomycota</taxon>
        <taxon>Agaricomycotina</taxon>
        <taxon>Agaricomycetes</taxon>
        <taxon>Cantharellales</taxon>
        <taxon>Ceratobasidiaceae</taxon>
        <taxon>Rhizoctonia</taxon>
    </lineage>
</organism>
<dbReference type="PANTHER" id="PTHR37534">
    <property type="entry name" value="TRANSCRIPTIONAL ACTIVATOR PROTEIN UGA3"/>
    <property type="match status" value="1"/>
</dbReference>
<feature type="region of interest" description="Disordered" evidence="3">
    <location>
        <begin position="27"/>
        <end position="59"/>
    </location>
</feature>
<evidence type="ECO:0000313" key="4">
    <source>
        <dbReference type="EMBL" id="CAE6360122.1"/>
    </source>
</evidence>
<evidence type="ECO:0000256" key="2">
    <source>
        <dbReference type="ARBA" id="ARBA00023242"/>
    </source>
</evidence>
<evidence type="ECO:0000256" key="1">
    <source>
        <dbReference type="ARBA" id="ARBA00004123"/>
    </source>
</evidence>
<dbReference type="GO" id="GO:0005634">
    <property type="term" value="C:nucleus"/>
    <property type="evidence" value="ECO:0007669"/>
    <property type="project" value="UniProtKB-SubCell"/>
</dbReference>
<dbReference type="PANTHER" id="PTHR37534:SF46">
    <property type="entry name" value="ZN(II)2CYS6 TRANSCRIPTION FACTOR (EUROFUNG)"/>
    <property type="match status" value="1"/>
</dbReference>
<comment type="caution">
    <text evidence="4">The sequence shown here is derived from an EMBL/GenBank/DDBJ whole genome shotgun (WGS) entry which is preliminary data.</text>
</comment>
<evidence type="ECO:0000256" key="3">
    <source>
        <dbReference type="SAM" id="MobiDB-lite"/>
    </source>
</evidence>
<reference evidence="4" key="1">
    <citation type="submission" date="2021-01" db="EMBL/GenBank/DDBJ databases">
        <authorList>
            <person name="Kaushik A."/>
        </authorList>
    </citation>
    <scope>NUCLEOTIDE SEQUENCE</scope>
    <source>
        <strain evidence="4">AG2-2IIIB</strain>
    </source>
</reference>
<protein>
    <submittedName>
        <fullName evidence="4">Uncharacterized protein</fullName>
    </submittedName>
</protein>
<proteinExistence type="predicted"/>
<dbReference type="InterPro" id="IPR021858">
    <property type="entry name" value="Fun_TF"/>
</dbReference>
<gene>
    <name evidence="4" type="ORF">RDB_LOCUS11586</name>
</gene>
<accession>A0A8H2ZZ26</accession>
<dbReference type="EMBL" id="CAJMWT010000880">
    <property type="protein sequence ID" value="CAE6360122.1"/>
    <property type="molecule type" value="Genomic_DNA"/>
</dbReference>
<sequence length="551" mass="62528">MRQPTCLRCEEGSLECLGYSHNRRGLARSAAPKALKPRPIKPKAQEIDEMSSLQPPTISLNLKSNSEEISGHSGRGSSSGLEILPESVNVPGFSAESLPPPGLYHPNSGSLVRRPPLTTGDYLRLFASKPYESQTTALSPSLHQLFLNFSRLAYTPSDPIIPYLESSEFEAYFVSHFKRMADYAYFKPLKDQAEQLQNQLLLRLRGSHFTRWVMLLCAKICEDIVNGDRSQTTLHISWLGDIEAAVRRKLAQDLTPRETEDLRGDCLEISLIRTALGQSSNAYVVLRNATPTFLQTTYALPDLWSSDSDPALIPLLNIIRSEHHALSSFTLIDCTCAMVFGLPQQVEYDTSTSPLPKVFRPYEWAHSAPTEFQILLADINACRDKSLRARDWREIEYALLHWEAQPTRHDESWESWMAVAWLAVQESWRLALLVYLYLSVCSLTSDDSRIQRCVTQILQVIGTVRKHESPDTNVPFFIQYLMVGICARSEQHRKITRRKLSDVNETKFWMMRGADFVSVLDHLWHGAGSGGRPITWRDYVYSREALLPVPM</sequence>
<comment type="subcellular location">
    <subcellularLocation>
        <location evidence="1">Nucleus</location>
    </subcellularLocation>
</comment>
<dbReference type="Proteomes" id="UP000663843">
    <property type="component" value="Unassembled WGS sequence"/>
</dbReference>
<evidence type="ECO:0000313" key="5">
    <source>
        <dbReference type="Proteomes" id="UP000663843"/>
    </source>
</evidence>
<name>A0A8H2ZZ26_9AGAM</name>